<dbReference type="RefSeq" id="WP_137403251.1">
    <property type="nucleotide sequence ID" value="NZ_BMIU01000007.1"/>
</dbReference>
<dbReference type="NCBIfam" id="TIGR03025">
    <property type="entry name" value="EPS_sugtrans"/>
    <property type="match status" value="1"/>
</dbReference>
<organism evidence="9 10">
    <name type="scientific">Echinicola rosea</name>
    <dbReference type="NCBI Taxonomy" id="1807691"/>
    <lineage>
        <taxon>Bacteria</taxon>
        <taxon>Pseudomonadati</taxon>
        <taxon>Bacteroidota</taxon>
        <taxon>Cytophagia</taxon>
        <taxon>Cytophagales</taxon>
        <taxon>Cyclobacteriaceae</taxon>
        <taxon>Echinicola</taxon>
    </lineage>
</organism>
<feature type="transmembrane region" description="Helical" evidence="7">
    <location>
        <begin position="36"/>
        <end position="55"/>
    </location>
</feature>
<keyword evidence="4 7" id="KW-0812">Transmembrane</keyword>
<dbReference type="PANTHER" id="PTHR30576">
    <property type="entry name" value="COLANIC BIOSYNTHESIS UDP-GLUCOSE LIPID CARRIER TRANSFERASE"/>
    <property type="match status" value="1"/>
</dbReference>
<evidence type="ECO:0000256" key="7">
    <source>
        <dbReference type="SAM" id="Phobius"/>
    </source>
</evidence>
<comment type="subcellular location">
    <subcellularLocation>
        <location evidence="1">Membrane</location>
        <topology evidence="1">Multi-pass membrane protein</topology>
    </subcellularLocation>
</comment>
<evidence type="ECO:0000313" key="10">
    <source>
        <dbReference type="Proteomes" id="UP000647339"/>
    </source>
</evidence>
<feature type="transmembrane region" description="Helical" evidence="7">
    <location>
        <begin position="278"/>
        <end position="299"/>
    </location>
</feature>
<comment type="similarity">
    <text evidence="2">Belongs to the bacterial sugar transferase family.</text>
</comment>
<reference evidence="10" key="1">
    <citation type="journal article" date="2019" name="Int. J. Syst. Evol. Microbiol.">
        <title>The Global Catalogue of Microorganisms (GCM) 10K type strain sequencing project: providing services to taxonomists for standard genome sequencing and annotation.</title>
        <authorList>
            <consortium name="The Broad Institute Genomics Platform"/>
            <consortium name="The Broad Institute Genome Sequencing Center for Infectious Disease"/>
            <person name="Wu L."/>
            <person name="Ma J."/>
        </authorList>
    </citation>
    <scope>NUCLEOTIDE SEQUENCE [LARGE SCALE GENOMIC DNA]</scope>
    <source>
        <strain evidence="10">CGMCC 1.15407</strain>
    </source>
</reference>
<evidence type="ECO:0000256" key="2">
    <source>
        <dbReference type="ARBA" id="ARBA00006464"/>
    </source>
</evidence>
<evidence type="ECO:0000313" key="9">
    <source>
        <dbReference type="EMBL" id="GGF28934.1"/>
    </source>
</evidence>
<keyword evidence="5 7" id="KW-1133">Transmembrane helix</keyword>
<dbReference type="Pfam" id="PF02397">
    <property type="entry name" value="Bac_transf"/>
    <property type="match status" value="1"/>
</dbReference>
<evidence type="ECO:0000256" key="5">
    <source>
        <dbReference type="ARBA" id="ARBA00022989"/>
    </source>
</evidence>
<name>A0ABQ1UZP3_9BACT</name>
<accession>A0ABQ1UZP3</accession>
<sequence>MNNVNKLVAGFFFIWDTVILGITFLVSLYIFKDTGVQGIDWALFVGLISLWLVIVKWRKLYFFDLNGDFSNRILNYLKSSAILVVLLGLAYLIFTFPPTFRKVVLSFSIGFPLIGIVTNFVILSIINRLKNSGGVSKNVLVTGQGEMVSKVNSYFKENPKNGYQVKGMVKYHNVTEPQLAVEGSDEYVSDLENMGSYLKDNPVDEVIVALPIQYSEEIKKILNTADYYGTRVRFIPDYQKLLGEDCKVIRQGKMDMVNVRQMPLDDKVSAFFKECFDWCFSSLILLMLSPLFFLIVILIKLDSPGPAFYCPERIGKGGKPFRVFKFRTMRENDSTGRASTVENDPRITKVGKFLRKYSIDELPQFANVFMGDMSVVGPRPHRTYLNEEFQRSVDKAMVRHYFKPGVTGWAQVNGWRGPTETAEQKEQRIAHDLWYLKNWSMKLDIKIIYLTIFGRKTHGTAF</sequence>
<keyword evidence="3" id="KW-0808">Transferase</keyword>
<proteinExistence type="inferred from homology"/>
<keyword evidence="6 7" id="KW-0472">Membrane</keyword>
<dbReference type="Proteomes" id="UP000647339">
    <property type="component" value="Unassembled WGS sequence"/>
</dbReference>
<feature type="transmembrane region" description="Helical" evidence="7">
    <location>
        <begin position="7"/>
        <end position="30"/>
    </location>
</feature>
<protein>
    <submittedName>
        <fullName evidence="9">Undecaprenyl-phosphate glucose phosphotransferase</fullName>
    </submittedName>
</protein>
<evidence type="ECO:0000259" key="8">
    <source>
        <dbReference type="Pfam" id="PF02397"/>
    </source>
</evidence>
<dbReference type="InterPro" id="IPR017475">
    <property type="entry name" value="EPS_sugar_tfrase"/>
</dbReference>
<evidence type="ECO:0000256" key="1">
    <source>
        <dbReference type="ARBA" id="ARBA00004141"/>
    </source>
</evidence>
<feature type="domain" description="Bacterial sugar transferase" evidence="8">
    <location>
        <begin position="273"/>
        <end position="453"/>
    </location>
</feature>
<keyword evidence="10" id="KW-1185">Reference proteome</keyword>
<gene>
    <name evidence="9" type="ORF">GCM10011339_16440</name>
</gene>
<evidence type="ECO:0000256" key="4">
    <source>
        <dbReference type="ARBA" id="ARBA00022692"/>
    </source>
</evidence>
<dbReference type="PANTHER" id="PTHR30576:SF0">
    <property type="entry name" value="UNDECAPRENYL-PHOSPHATE N-ACETYLGALACTOSAMINYL 1-PHOSPHATE TRANSFERASE-RELATED"/>
    <property type="match status" value="1"/>
</dbReference>
<comment type="caution">
    <text evidence="9">The sequence shown here is derived from an EMBL/GenBank/DDBJ whole genome shotgun (WGS) entry which is preliminary data.</text>
</comment>
<feature type="transmembrane region" description="Helical" evidence="7">
    <location>
        <begin position="103"/>
        <end position="126"/>
    </location>
</feature>
<evidence type="ECO:0000256" key="3">
    <source>
        <dbReference type="ARBA" id="ARBA00022679"/>
    </source>
</evidence>
<dbReference type="EMBL" id="BMIU01000007">
    <property type="protein sequence ID" value="GGF28934.1"/>
    <property type="molecule type" value="Genomic_DNA"/>
</dbReference>
<dbReference type="Pfam" id="PF13727">
    <property type="entry name" value="CoA_binding_3"/>
    <property type="match status" value="1"/>
</dbReference>
<dbReference type="InterPro" id="IPR003362">
    <property type="entry name" value="Bact_transf"/>
</dbReference>
<dbReference type="Gene3D" id="3.40.50.720">
    <property type="entry name" value="NAD(P)-binding Rossmann-like Domain"/>
    <property type="match status" value="1"/>
</dbReference>
<evidence type="ECO:0000256" key="6">
    <source>
        <dbReference type="ARBA" id="ARBA00023136"/>
    </source>
</evidence>
<feature type="transmembrane region" description="Helical" evidence="7">
    <location>
        <begin position="76"/>
        <end position="97"/>
    </location>
</feature>